<dbReference type="GO" id="GO:0051539">
    <property type="term" value="F:4 iron, 4 sulfur cluster binding"/>
    <property type="evidence" value="ECO:0007669"/>
    <property type="project" value="InterPro"/>
</dbReference>
<dbReference type="Gene3D" id="1.20.1440.230">
    <property type="entry name" value="NADH-ubiquinone oxidoreductase 51kDa subunit, iron-sulphur binding domain"/>
    <property type="match status" value="1"/>
</dbReference>
<dbReference type="SMART" id="SM00928">
    <property type="entry name" value="NADH_4Fe-4S"/>
    <property type="match status" value="1"/>
</dbReference>
<dbReference type="Proteomes" id="UP000245207">
    <property type="component" value="Unassembled WGS sequence"/>
</dbReference>
<gene>
    <name evidence="6" type="ORF">CTI12_AA249300</name>
</gene>
<dbReference type="AlphaFoldDB" id="A0A2U1NMQ0"/>
<evidence type="ECO:0000256" key="4">
    <source>
        <dbReference type="ARBA" id="ARBA00022643"/>
    </source>
</evidence>
<comment type="caution">
    <text evidence="6">The sequence shown here is derived from an EMBL/GenBank/DDBJ whole genome shotgun (WGS) entry which is preliminary data.</text>
</comment>
<organism evidence="6 7">
    <name type="scientific">Artemisia annua</name>
    <name type="common">Sweet wormwood</name>
    <dbReference type="NCBI Taxonomy" id="35608"/>
    <lineage>
        <taxon>Eukaryota</taxon>
        <taxon>Viridiplantae</taxon>
        <taxon>Streptophyta</taxon>
        <taxon>Embryophyta</taxon>
        <taxon>Tracheophyta</taxon>
        <taxon>Spermatophyta</taxon>
        <taxon>Magnoliopsida</taxon>
        <taxon>eudicotyledons</taxon>
        <taxon>Gunneridae</taxon>
        <taxon>Pentapetalae</taxon>
        <taxon>asterids</taxon>
        <taxon>campanulids</taxon>
        <taxon>Asterales</taxon>
        <taxon>Asteraceae</taxon>
        <taxon>Asteroideae</taxon>
        <taxon>Anthemideae</taxon>
        <taxon>Artemisiinae</taxon>
        <taxon>Artemisia</taxon>
    </lineage>
</organism>
<dbReference type="GO" id="GO:0006120">
    <property type="term" value="P:mitochondrial electron transport, NADH to ubiquinone"/>
    <property type="evidence" value="ECO:0007669"/>
    <property type="project" value="TreeGrafter"/>
</dbReference>
<feature type="domain" description="NADH-ubiquinone oxidoreductase 51kDa subunit iron-sulphur binding" evidence="5">
    <location>
        <begin position="8"/>
        <end position="53"/>
    </location>
</feature>
<evidence type="ECO:0000259" key="5">
    <source>
        <dbReference type="SMART" id="SM00928"/>
    </source>
</evidence>
<dbReference type="Pfam" id="PF10589">
    <property type="entry name" value="NADH_4Fe-4S"/>
    <property type="match status" value="1"/>
</dbReference>
<dbReference type="SUPFAM" id="SSF140490">
    <property type="entry name" value="Nqo1C-terminal domain-like"/>
    <property type="match status" value="1"/>
</dbReference>
<dbReference type="GO" id="GO:0005739">
    <property type="term" value="C:mitochondrion"/>
    <property type="evidence" value="ECO:0007669"/>
    <property type="project" value="GOC"/>
</dbReference>
<dbReference type="STRING" id="35608.A0A2U1NMQ0"/>
<accession>A0A2U1NMQ0</accession>
<keyword evidence="7" id="KW-1185">Reference proteome</keyword>
<dbReference type="InterPro" id="IPR037207">
    <property type="entry name" value="Nuop51_4Fe4S-bd_sf"/>
</dbReference>
<evidence type="ECO:0000256" key="1">
    <source>
        <dbReference type="ARBA" id="ARBA00001917"/>
    </source>
</evidence>
<protein>
    <recommendedName>
        <fullName evidence="5">NADH-ubiquinone oxidoreductase 51kDa subunit iron-sulphur binding domain-containing protein</fullName>
    </recommendedName>
</protein>
<dbReference type="EMBL" id="PKPP01002512">
    <property type="protein sequence ID" value="PWA74785.1"/>
    <property type="molecule type" value="Genomic_DNA"/>
</dbReference>
<dbReference type="PANTHER" id="PTHR11780">
    <property type="entry name" value="NADH-UBIQUINONE OXIDOREDUCTASE FLAVOPROTEIN 1 NDUFV1"/>
    <property type="match status" value="1"/>
</dbReference>
<evidence type="ECO:0000256" key="2">
    <source>
        <dbReference type="ARBA" id="ARBA00001966"/>
    </source>
</evidence>
<proteinExistence type="predicted"/>
<dbReference type="OrthoDB" id="42889at2759"/>
<sequence>MDKSTNVVYASARISYFYEHESSGQYTPFREGTGWFWMITEWMNVDNAKLKEIGMLQEISQQIEGHTICALGDVAACPVL</sequence>
<reference evidence="6 7" key="1">
    <citation type="journal article" date="2018" name="Mol. Plant">
        <title>The genome of Artemisia annua provides insight into the evolution of Asteraceae family and artemisinin biosynthesis.</title>
        <authorList>
            <person name="Shen Q."/>
            <person name="Zhang L."/>
            <person name="Liao Z."/>
            <person name="Wang S."/>
            <person name="Yan T."/>
            <person name="Shi P."/>
            <person name="Liu M."/>
            <person name="Fu X."/>
            <person name="Pan Q."/>
            <person name="Wang Y."/>
            <person name="Lv Z."/>
            <person name="Lu X."/>
            <person name="Zhang F."/>
            <person name="Jiang W."/>
            <person name="Ma Y."/>
            <person name="Chen M."/>
            <person name="Hao X."/>
            <person name="Li L."/>
            <person name="Tang Y."/>
            <person name="Lv G."/>
            <person name="Zhou Y."/>
            <person name="Sun X."/>
            <person name="Brodelius P.E."/>
            <person name="Rose J.K.C."/>
            <person name="Tang K."/>
        </authorList>
    </citation>
    <scope>NUCLEOTIDE SEQUENCE [LARGE SCALE GENOMIC DNA]</scope>
    <source>
        <strain evidence="7">cv. Huhao1</strain>
        <tissue evidence="6">Leaf</tissue>
    </source>
</reference>
<comment type="cofactor">
    <cofactor evidence="2">
        <name>[4Fe-4S] cluster</name>
        <dbReference type="ChEBI" id="CHEBI:49883"/>
    </cofactor>
</comment>
<evidence type="ECO:0000313" key="6">
    <source>
        <dbReference type="EMBL" id="PWA74785.1"/>
    </source>
</evidence>
<comment type="cofactor">
    <cofactor evidence="1">
        <name>FMN</name>
        <dbReference type="ChEBI" id="CHEBI:58210"/>
    </cofactor>
</comment>
<dbReference type="InterPro" id="IPR050837">
    <property type="entry name" value="ComplexI_51kDa_subunit"/>
</dbReference>
<evidence type="ECO:0000313" key="7">
    <source>
        <dbReference type="Proteomes" id="UP000245207"/>
    </source>
</evidence>
<dbReference type="PANTHER" id="PTHR11780:SF10">
    <property type="entry name" value="NADH DEHYDROGENASE [UBIQUINONE] FLAVOPROTEIN 1, MITOCHONDRIAL"/>
    <property type="match status" value="1"/>
</dbReference>
<dbReference type="InterPro" id="IPR019575">
    <property type="entry name" value="Nuop51_4Fe4S-bd"/>
</dbReference>
<keyword evidence="3" id="KW-0285">Flavoprotein</keyword>
<evidence type="ECO:0000256" key="3">
    <source>
        <dbReference type="ARBA" id="ARBA00022630"/>
    </source>
</evidence>
<keyword evidence="4" id="KW-0288">FMN</keyword>
<name>A0A2U1NMQ0_ARTAN</name>